<evidence type="ECO:0000313" key="2">
    <source>
        <dbReference type="EMBL" id="GLH74857.1"/>
    </source>
</evidence>
<evidence type="ECO:0000259" key="1">
    <source>
        <dbReference type="Pfam" id="PF12867"/>
    </source>
</evidence>
<dbReference type="EMBL" id="BSDE01000009">
    <property type="protein sequence ID" value="GLH74857.1"/>
    <property type="molecule type" value="Genomic_DNA"/>
</dbReference>
<sequence>MNPHQPSLDDLVAILARTPGTLAALLEGLPQALVTATEGEQTWSPYDVVGHLIYGEQVNWVPRIRHILSGETRPFDPFDRTAQFRQSQGKSLADLLRTFETLRRDNLSVLAGMNLTRTDFERVGLHPDLGEVRLGQLLATWAVHDLDHLSQIARTMAKVHTSAVGPWRQYLSILKDR</sequence>
<gene>
    <name evidence="2" type="ORF">GETHLI_33590</name>
</gene>
<name>A0ABQ5QIZ3_9BACT</name>
<dbReference type="InterPro" id="IPR024775">
    <property type="entry name" value="DinB-like"/>
</dbReference>
<keyword evidence="3" id="KW-1185">Reference proteome</keyword>
<evidence type="ECO:0000313" key="3">
    <source>
        <dbReference type="Proteomes" id="UP001165069"/>
    </source>
</evidence>
<dbReference type="InterPro" id="IPR034660">
    <property type="entry name" value="DinB/YfiT-like"/>
</dbReference>
<proteinExistence type="predicted"/>
<organism evidence="2 3">
    <name type="scientific">Geothrix limicola</name>
    <dbReference type="NCBI Taxonomy" id="2927978"/>
    <lineage>
        <taxon>Bacteria</taxon>
        <taxon>Pseudomonadati</taxon>
        <taxon>Acidobacteriota</taxon>
        <taxon>Holophagae</taxon>
        <taxon>Holophagales</taxon>
        <taxon>Holophagaceae</taxon>
        <taxon>Geothrix</taxon>
    </lineage>
</organism>
<accession>A0ABQ5QIZ3</accession>
<feature type="domain" description="DinB-like" evidence="1">
    <location>
        <begin position="15"/>
        <end position="152"/>
    </location>
</feature>
<dbReference type="RefSeq" id="WP_285577615.1">
    <property type="nucleotide sequence ID" value="NZ_BSDE01000009.1"/>
</dbReference>
<dbReference type="SUPFAM" id="SSF109854">
    <property type="entry name" value="DinB/YfiT-like putative metalloenzymes"/>
    <property type="match status" value="1"/>
</dbReference>
<comment type="caution">
    <text evidence="2">The sequence shown here is derived from an EMBL/GenBank/DDBJ whole genome shotgun (WGS) entry which is preliminary data.</text>
</comment>
<reference evidence="2 3" key="1">
    <citation type="journal article" date="2023" name="Antonie Van Leeuwenhoek">
        <title>Mesoterricola silvestris gen. nov., sp. nov., Mesoterricola sediminis sp. nov., Geothrix oryzae sp. nov., Geothrix edaphica sp. nov., Geothrix rubra sp. nov., and Geothrix limicola sp. nov., six novel members of Acidobacteriota isolated from soils.</title>
        <authorList>
            <person name="Itoh H."/>
            <person name="Sugisawa Y."/>
            <person name="Mise K."/>
            <person name="Xu Z."/>
            <person name="Kuniyasu M."/>
            <person name="Ushijima N."/>
            <person name="Kawano K."/>
            <person name="Kobayashi E."/>
            <person name="Shiratori Y."/>
            <person name="Masuda Y."/>
            <person name="Senoo K."/>
        </authorList>
    </citation>
    <scope>NUCLEOTIDE SEQUENCE [LARGE SCALE GENOMIC DNA]</scope>
    <source>
        <strain evidence="2 3">Red804</strain>
    </source>
</reference>
<dbReference type="Proteomes" id="UP001165069">
    <property type="component" value="Unassembled WGS sequence"/>
</dbReference>
<protein>
    <recommendedName>
        <fullName evidence="1">DinB-like domain-containing protein</fullName>
    </recommendedName>
</protein>
<dbReference type="Gene3D" id="1.20.120.450">
    <property type="entry name" value="dinb family like domain"/>
    <property type="match status" value="1"/>
</dbReference>
<dbReference type="Pfam" id="PF12867">
    <property type="entry name" value="DinB_2"/>
    <property type="match status" value="1"/>
</dbReference>